<dbReference type="OrthoDB" id="5141772at2759"/>
<proteinExistence type="predicted"/>
<dbReference type="HOGENOM" id="CLU_946918_0_0_1"/>
<name>A0A0B2X217_METAS</name>
<evidence type="ECO:0000313" key="4">
    <source>
        <dbReference type="Proteomes" id="UP000030816"/>
    </source>
</evidence>
<feature type="region of interest" description="Disordered" evidence="1">
    <location>
        <begin position="1"/>
        <end position="67"/>
    </location>
</feature>
<dbReference type="AlphaFoldDB" id="A0A0B2X217"/>
<feature type="transmembrane region" description="Helical" evidence="2">
    <location>
        <begin position="79"/>
        <end position="102"/>
    </location>
</feature>
<dbReference type="GeneID" id="63737045"/>
<keyword evidence="2" id="KW-0472">Membrane</keyword>
<keyword evidence="4" id="KW-1185">Reference proteome</keyword>
<protein>
    <submittedName>
        <fullName evidence="3">Uncharacterized protein</fullName>
    </submittedName>
</protein>
<evidence type="ECO:0000313" key="3">
    <source>
        <dbReference type="EMBL" id="KHN99737.1"/>
    </source>
</evidence>
<dbReference type="Proteomes" id="UP000030816">
    <property type="component" value="Unassembled WGS sequence"/>
</dbReference>
<dbReference type="RefSeq" id="XP_040680803.1">
    <property type="nucleotide sequence ID" value="XM_040821389.1"/>
</dbReference>
<accession>A0A0B2X217</accession>
<comment type="caution">
    <text evidence="3">The sequence shown here is derived from an EMBL/GenBank/DDBJ whole genome shotgun (WGS) entry which is preliminary data.</text>
</comment>
<dbReference type="EMBL" id="AZHE01000004">
    <property type="protein sequence ID" value="KHN99737.1"/>
    <property type="molecule type" value="Genomic_DNA"/>
</dbReference>
<evidence type="ECO:0000256" key="1">
    <source>
        <dbReference type="SAM" id="MobiDB-lite"/>
    </source>
</evidence>
<gene>
    <name evidence="3" type="ORF">MAM_02590</name>
</gene>
<evidence type="ECO:0000256" key="2">
    <source>
        <dbReference type="SAM" id="Phobius"/>
    </source>
</evidence>
<reference evidence="3 4" key="1">
    <citation type="journal article" date="2014" name="Proc. Natl. Acad. Sci. U.S.A.">
        <title>Trajectory and genomic determinants of fungal-pathogen speciation and host adaptation.</title>
        <authorList>
            <person name="Hu X."/>
            <person name="Xiao G."/>
            <person name="Zheng P."/>
            <person name="Shang Y."/>
            <person name="Su Y."/>
            <person name="Zhang X."/>
            <person name="Liu X."/>
            <person name="Zhan S."/>
            <person name="St Leger R.J."/>
            <person name="Wang C."/>
        </authorList>
    </citation>
    <scope>NUCLEOTIDE SEQUENCE [LARGE SCALE GENOMIC DNA]</scope>
    <source>
        <strain evidence="3 4">ARSEF 1941</strain>
    </source>
</reference>
<sequence>MDVLGPPIRYPTPRVSTSETDNNDNDSAFRASDDSTLAGSVPSSPRQPPAYGAERAPPLYQEEDDPDDIKARRKIKRTLCIRLLTSIFITVLVALIVAAVVARIHDSNINPAWSSNETASNKTNGTSFTVVSSNKPSSARLLVTATEAALQDASTTDASRQPATTTTTVGAFSAQAQTSTAGEKAGQTVDCASMGAFANATPVTDIAPLPTRMTPKNRRRKVHVVVDDAGTGDQVLNMAVYRLNGCLLSRASYRGPDGGLAYRCSLDCPDGGPRTELGSR</sequence>
<keyword evidence="2" id="KW-0812">Transmembrane</keyword>
<keyword evidence="2" id="KW-1133">Transmembrane helix</keyword>
<organism evidence="3 4">
    <name type="scientific">Metarhizium album (strain ARSEF 1941)</name>
    <dbReference type="NCBI Taxonomy" id="1081103"/>
    <lineage>
        <taxon>Eukaryota</taxon>
        <taxon>Fungi</taxon>
        <taxon>Dikarya</taxon>
        <taxon>Ascomycota</taxon>
        <taxon>Pezizomycotina</taxon>
        <taxon>Sordariomycetes</taxon>
        <taxon>Hypocreomycetidae</taxon>
        <taxon>Hypocreales</taxon>
        <taxon>Clavicipitaceae</taxon>
        <taxon>Metarhizium</taxon>
    </lineage>
</organism>
<feature type="compositionally biased region" description="Polar residues" evidence="1">
    <location>
        <begin position="34"/>
        <end position="44"/>
    </location>
</feature>